<dbReference type="AlphaFoldDB" id="A0A0K2TEX9"/>
<evidence type="ECO:0000313" key="1">
    <source>
        <dbReference type="EMBL" id="CDW24011.1"/>
    </source>
</evidence>
<proteinExistence type="predicted"/>
<reference evidence="1" key="1">
    <citation type="submission" date="2014-05" db="EMBL/GenBank/DDBJ databases">
        <authorList>
            <person name="Chronopoulou M."/>
        </authorList>
    </citation>
    <scope>NUCLEOTIDE SEQUENCE</scope>
    <source>
        <tissue evidence="1">Whole organism</tissue>
    </source>
</reference>
<accession>A0A0K2TEX9</accession>
<name>A0A0K2TEX9_LEPSM</name>
<sequence>MKACNKRHRSLLAMEALENKVWLDCVRKTCITFREKITFIVKANVCKIEYICKRHPLEYFLVIRI</sequence>
<protein>
    <submittedName>
        <fullName evidence="1">Uncharacterized protein</fullName>
    </submittedName>
</protein>
<dbReference type="EMBL" id="HACA01006650">
    <property type="protein sequence ID" value="CDW24011.1"/>
    <property type="molecule type" value="Transcribed_RNA"/>
</dbReference>
<organism evidence="1">
    <name type="scientific">Lepeophtheirus salmonis</name>
    <name type="common">Salmon louse</name>
    <name type="synonym">Caligus salmonis</name>
    <dbReference type="NCBI Taxonomy" id="72036"/>
    <lineage>
        <taxon>Eukaryota</taxon>
        <taxon>Metazoa</taxon>
        <taxon>Ecdysozoa</taxon>
        <taxon>Arthropoda</taxon>
        <taxon>Crustacea</taxon>
        <taxon>Multicrustacea</taxon>
        <taxon>Hexanauplia</taxon>
        <taxon>Copepoda</taxon>
        <taxon>Siphonostomatoida</taxon>
        <taxon>Caligidae</taxon>
        <taxon>Lepeophtheirus</taxon>
    </lineage>
</organism>